<evidence type="ECO:0000256" key="2">
    <source>
        <dbReference type="ARBA" id="ARBA00022980"/>
    </source>
</evidence>
<dbReference type="PANTHER" id="PTHR10792">
    <property type="entry name" value="60S RIBOSOMAL PROTEIN L24"/>
    <property type="match status" value="1"/>
</dbReference>
<organism evidence="6">
    <name type="scientific">Stygiella incarcerata</name>
    <dbReference type="NCBI Taxonomy" id="1712417"/>
    <lineage>
        <taxon>Eukaryota</taxon>
        <taxon>Discoba</taxon>
        <taxon>Jakobida</taxon>
        <taxon>Andalucina</taxon>
        <taxon>Stygiellidae</taxon>
        <taxon>Stygiella</taxon>
    </lineage>
</organism>
<comment type="similarity">
    <text evidence="1">Belongs to the eukaryotic ribosomal protein eL24 family.</text>
</comment>
<feature type="region of interest" description="Disordered" evidence="4">
    <location>
        <begin position="114"/>
        <end position="151"/>
    </location>
</feature>
<dbReference type="CDD" id="cd00472">
    <property type="entry name" value="Ribosomal_L24e_L24"/>
    <property type="match status" value="1"/>
</dbReference>
<protein>
    <submittedName>
        <fullName evidence="6">60S ribosomal protein L24-1</fullName>
    </submittedName>
</protein>
<dbReference type="Gene3D" id="6.10.250.1270">
    <property type="match status" value="1"/>
</dbReference>
<dbReference type="AlphaFoldDB" id="A0A192ZIQ1"/>
<dbReference type="Pfam" id="PF01246">
    <property type="entry name" value="Ribosomal_L24e"/>
    <property type="match status" value="1"/>
</dbReference>
<dbReference type="PANTHER" id="PTHR10792:SF1">
    <property type="entry name" value="RIBOSOMAL PROTEIN L24"/>
    <property type="match status" value="1"/>
</dbReference>
<accession>A0A192ZIQ1</accession>
<dbReference type="EMBL" id="KX235462">
    <property type="protein sequence ID" value="ANM86191.1"/>
    <property type="molecule type" value="mRNA"/>
</dbReference>
<keyword evidence="2 6" id="KW-0689">Ribosomal protein</keyword>
<dbReference type="InterPro" id="IPR000988">
    <property type="entry name" value="Ribosomal_eL24-rel_N"/>
</dbReference>
<sequence length="151" mass="17551">MSLKFDQCHFSGLRIYPGHGIRYVPVIGFQSTRPVFAFVTSKCKGLFDNRKNPRKISWTQMFRRMHKKGAVSEIKRRRARKVQKVERSVVGLELDDLRKRRVDLPKRKLTAAEQAALAEKREKTKVRAPRATAGFRRKEKSVSRADTSSHR</sequence>
<dbReference type="GO" id="GO:0022625">
    <property type="term" value="C:cytosolic large ribosomal subunit"/>
    <property type="evidence" value="ECO:0007669"/>
    <property type="project" value="TreeGrafter"/>
</dbReference>
<dbReference type="SUPFAM" id="SSF57716">
    <property type="entry name" value="Glucocorticoid receptor-like (DNA-binding domain)"/>
    <property type="match status" value="1"/>
</dbReference>
<feature type="compositionally biased region" description="Basic and acidic residues" evidence="4">
    <location>
        <begin position="140"/>
        <end position="151"/>
    </location>
</feature>
<evidence type="ECO:0000313" key="6">
    <source>
        <dbReference type="EMBL" id="ANM86191.1"/>
    </source>
</evidence>
<name>A0A192ZIQ1_9EUKA</name>
<dbReference type="GO" id="GO:0002181">
    <property type="term" value="P:cytoplasmic translation"/>
    <property type="evidence" value="ECO:0007669"/>
    <property type="project" value="TreeGrafter"/>
</dbReference>
<evidence type="ECO:0000256" key="4">
    <source>
        <dbReference type="SAM" id="MobiDB-lite"/>
    </source>
</evidence>
<evidence type="ECO:0000259" key="5">
    <source>
        <dbReference type="Pfam" id="PF01246"/>
    </source>
</evidence>
<dbReference type="GO" id="GO:0003735">
    <property type="term" value="F:structural constituent of ribosome"/>
    <property type="evidence" value="ECO:0007669"/>
    <property type="project" value="InterPro"/>
</dbReference>
<reference evidence="6" key="1">
    <citation type="submission" date="2016-05" db="EMBL/GenBank/DDBJ databases">
        <title>Novel hydrogenosomes in the microaerophilic jakobid Stygiella incarcerata.</title>
        <authorList>
            <person name="Leger M.M."/>
            <person name="Eme L."/>
            <person name="Hug L.A."/>
            <person name="Roger A.J."/>
        </authorList>
    </citation>
    <scope>NUCLEOTIDE SEQUENCE</scope>
</reference>
<dbReference type="Gene3D" id="2.30.170.20">
    <property type="entry name" value="Ribosomal protein L24e"/>
    <property type="match status" value="1"/>
</dbReference>
<proteinExistence type="evidence at transcript level"/>
<dbReference type="InterPro" id="IPR056366">
    <property type="entry name" value="Ribosomal_eL24"/>
</dbReference>
<dbReference type="InterPro" id="IPR038630">
    <property type="entry name" value="L24e/L24_sf"/>
</dbReference>
<evidence type="ECO:0000256" key="1">
    <source>
        <dbReference type="ARBA" id="ARBA00005647"/>
    </source>
</evidence>
<dbReference type="GO" id="GO:0003729">
    <property type="term" value="F:mRNA binding"/>
    <property type="evidence" value="ECO:0007669"/>
    <property type="project" value="TreeGrafter"/>
</dbReference>
<feature type="domain" description="Large ribosomal subunit protein eL24-related N-terminal" evidence="5">
    <location>
        <begin position="4"/>
        <end position="71"/>
    </location>
</feature>
<evidence type="ECO:0000256" key="3">
    <source>
        <dbReference type="ARBA" id="ARBA00023274"/>
    </source>
</evidence>
<gene>
    <name evidence="6" type="primary">Rpl24A</name>
</gene>
<keyword evidence="3" id="KW-0687">Ribonucleoprotein</keyword>